<organism evidence="2">
    <name type="scientific">Siphoviridae sp. ct3r22</name>
    <dbReference type="NCBI Taxonomy" id="2825325"/>
    <lineage>
        <taxon>Viruses</taxon>
        <taxon>Duplodnaviria</taxon>
        <taxon>Heunggongvirae</taxon>
        <taxon>Uroviricota</taxon>
        <taxon>Caudoviricetes</taxon>
    </lineage>
</organism>
<reference evidence="2" key="1">
    <citation type="journal article" date="2021" name="Proc. Natl. Acad. Sci. U.S.A.">
        <title>A Catalog of Tens of Thousands of Viruses from Human Metagenomes Reveals Hidden Associations with Chronic Diseases.</title>
        <authorList>
            <person name="Tisza M.J."/>
            <person name="Buck C.B."/>
        </authorList>
    </citation>
    <scope>NUCLEOTIDE SEQUENCE</scope>
    <source>
        <strain evidence="2">Ct3r22</strain>
    </source>
</reference>
<dbReference type="EMBL" id="BK016180">
    <property type="protein sequence ID" value="DAG00394.1"/>
    <property type="molecule type" value="Genomic_DNA"/>
</dbReference>
<proteinExistence type="predicted"/>
<protein>
    <recommendedName>
        <fullName evidence="1">DUF6808 domain-containing protein</fullName>
    </recommendedName>
</protein>
<accession>A0A8S5V0W9</accession>
<dbReference type="InterPro" id="IPR049214">
    <property type="entry name" value="DUF6808"/>
</dbReference>
<evidence type="ECO:0000313" key="2">
    <source>
        <dbReference type="EMBL" id="DAG00394.1"/>
    </source>
</evidence>
<feature type="domain" description="DUF6808" evidence="1">
    <location>
        <begin position="164"/>
        <end position="207"/>
    </location>
</feature>
<dbReference type="Pfam" id="PF20647">
    <property type="entry name" value="DUF6808"/>
    <property type="match status" value="1"/>
</dbReference>
<evidence type="ECO:0000259" key="1">
    <source>
        <dbReference type="Pfam" id="PF20647"/>
    </source>
</evidence>
<name>A0A8S5V0W9_9CAUD</name>
<sequence length="207" mass="24388">MKIDVKTCSFLLLFLFAIYLAWNNFHYKKQIKTLSNNVEFYIDSLNRYTKIYSSEDFSQLKKENKELYSQLRDKESLVEAIKFEYKYKYEGKEHSIDNSIQSDSCYRFQENTDTISYNLEIWATHIQKYKINFSLTNEFLITRQSIDNQNKIEINSQLPGRIQDVTVWTKPTKKKRFGAGISIGAGYGLIAKKPDIFIGITGTYLIW</sequence>